<dbReference type="Proteomes" id="UP000278962">
    <property type="component" value="Unassembled WGS sequence"/>
</dbReference>
<evidence type="ECO:0000313" key="5">
    <source>
        <dbReference type="Proteomes" id="UP000278962"/>
    </source>
</evidence>
<dbReference type="CDD" id="cd07043">
    <property type="entry name" value="STAS_anti-anti-sigma_factors"/>
    <property type="match status" value="1"/>
</dbReference>
<evidence type="ECO:0000259" key="3">
    <source>
        <dbReference type="PROSITE" id="PS50801"/>
    </source>
</evidence>
<sequence length="109" mass="11625">MEAGPDFTVTRTRVGDATIVAPHGEIDLATVDRVGEAVLAVHADSDGQIVLDLREVAFIDSTGIRLVVQLARDLDGRFAVVRGSGEVARVFDLVGLDGRVRMLDTPPES</sequence>
<name>A0A660KZQ6_9ACTN</name>
<dbReference type="PROSITE" id="PS50801">
    <property type="entry name" value="STAS"/>
    <property type="match status" value="1"/>
</dbReference>
<proteinExistence type="inferred from homology"/>
<dbReference type="PANTHER" id="PTHR33495">
    <property type="entry name" value="ANTI-SIGMA FACTOR ANTAGONIST TM_1081-RELATED-RELATED"/>
    <property type="match status" value="1"/>
</dbReference>
<dbReference type="AlphaFoldDB" id="A0A660KZQ6"/>
<dbReference type="RefSeq" id="WP_121255568.1">
    <property type="nucleotide sequence ID" value="NZ_RBIL01000002.1"/>
</dbReference>
<dbReference type="PANTHER" id="PTHR33495:SF2">
    <property type="entry name" value="ANTI-SIGMA FACTOR ANTAGONIST TM_1081-RELATED"/>
    <property type="match status" value="1"/>
</dbReference>
<dbReference type="Gene3D" id="3.30.750.24">
    <property type="entry name" value="STAS domain"/>
    <property type="match status" value="1"/>
</dbReference>
<dbReference type="Pfam" id="PF01740">
    <property type="entry name" value="STAS"/>
    <property type="match status" value="1"/>
</dbReference>
<dbReference type="InterPro" id="IPR003658">
    <property type="entry name" value="Anti-sigma_ant"/>
</dbReference>
<evidence type="ECO:0000313" key="4">
    <source>
        <dbReference type="EMBL" id="RKQ87211.1"/>
    </source>
</evidence>
<comment type="caution">
    <text evidence="4">The sequence shown here is derived from an EMBL/GenBank/DDBJ whole genome shotgun (WGS) entry which is preliminary data.</text>
</comment>
<keyword evidence="5" id="KW-1185">Reference proteome</keyword>
<organism evidence="4 5">
    <name type="scientific">Solirubrobacter pauli</name>
    <dbReference type="NCBI Taxonomy" id="166793"/>
    <lineage>
        <taxon>Bacteria</taxon>
        <taxon>Bacillati</taxon>
        <taxon>Actinomycetota</taxon>
        <taxon>Thermoleophilia</taxon>
        <taxon>Solirubrobacterales</taxon>
        <taxon>Solirubrobacteraceae</taxon>
        <taxon>Solirubrobacter</taxon>
    </lineage>
</organism>
<dbReference type="GO" id="GO:0043856">
    <property type="term" value="F:anti-sigma factor antagonist activity"/>
    <property type="evidence" value="ECO:0007669"/>
    <property type="project" value="InterPro"/>
</dbReference>
<dbReference type="SUPFAM" id="SSF52091">
    <property type="entry name" value="SpoIIaa-like"/>
    <property type="match status" value="1"/>
</dbReference>
<accession>A0A660KZQ6</accession>
<dbReference type="InterPro" id="IPR002645">
    <property type="entry name" value="STAS_dom"/>
</dbReference>
<protein>
    <recommendedName>
        <fullName evidence="2">Anti-sigma factor antagonist</fullName>
    </recommendedName>
</protein>
<dbReference type="EMBL" id="RBIL01000002">
    <property type="protein sequence ID" value="RKQ87211.1"/>
    <property type="molecule type" value="Genomic_DNA"/>
</dbReference>
<dbReference type="NCBIfam" id="TIGR00377">
    <property type="entry name" value="ant_ant_sig"/>
    <property type="match status" value="1"/>
</dbReference>
<feature type="domain" description="STAS" evidence="3">
    <location>
        <begin position="7"/>
        <end position="109"/>
    </location>
</feature>
<reference evidence="4 5" key="1">
    <citation type="submission" date="2018-10" db="EMBL/GenBank/DDBJ databases">
        <title>Genomic Encyclopedia of Archaeal and Bacterial Type Strains, Phase II (KMG-II): from individual species to whole genera.</title>
        <authorList>
            <person name="Goeker M."/>
        </authorList>
    </citation>
    <scope>NUCLEOTIDE SEQUENCE [LARGE SCALE GENOMIC DNA]</scope>
    <source>
        <strain evidence="4 5">DSM 14954</strain>
    </source>
</reference>
<gene>
    <name evidence="4" type="ORF">C8N24_5231</name>
</gene>
<evidence type="ECO:0000256" key="2">
    <source>
        <dbReference type="RuleBase" id="RU003749"/>
    </source>
</evidence>
<dbReference type="OrthoDB" id="3297400at2"/>
<dbReference type="InterPro" id="IPR036513">
    <property type="entry name" value="STAS_dom_sf"/>
</dbReference>
<comment type="similarity">
    <text evidence="1 2">Belongs to the anti-sigma-factor antagonist family.</text>
</comment>
<evidence type="ECO:0000256" key="1">
    <source>
        <dbReference type="ARBA" id="ARBA00009013"/>
    </source>
</evidence>